<dbReference type="GO" id="GO:0004386">
    <property type="term" value="F:helicase activity"/>
    <property type="evidence" value="ECO:0007669"/>
    <property type="project" value="UniProtKB-KW"/>
</dbReference>
<evidence type="ECO:0000256" key="13">
    <source>
        <dbReference type="ARBA" id="ARBA00022884"/>
    </source>
</evidence>
<dbReference type="InterPro" id="IPR005034">
    <property type="entry name" value="Dicer_dimerisation"/>
</dbReference>
<evidence type="ECO:0000256" key="17">
    <source>
        <dbReference type="ARBA" id="ARBA00035116"/>
    </source>
</evidence>
<evidence type="ECO:0000313" key="24">
    <source>
        <dbReference type="Proteomes" id="UP000541444"/>
    </source>
</evidence>
<keyword evidence="7" id="KW-0547">Nucleotide-binding</keyword>
<accession>A0A7J7MMD2</accession>
<dbReference type="PANTHER" id="PTHR14950:SF46">
    <property type="entry name" value="ENDORIBONUCLEASE DICER HOMOLOG 3"/>
    <property type="match status" value="1"/>
</dbReference>
<dbReference type="Pfam" id="PF00271">
    <property type="entry name" value="Helicase_C"/>
    <property type="match status" value="1"/>
</dbReference>
<dbReference type="SUPFAM" id="SSF69065">
    <property type="entry name" value="RNase III domain-like"/>
    <property type="match status" value="2"/>
</dbReference>
<dbReference type="SUPFAM" id="SSF52540">
    <property type="entry name" value="P-loop containing nucleoside triphosphate hydrolases"/>
    <property type="match status" value="1"/>
</dbReference>
<feature type="domain" description="RNase III" evidence="19">
    <location>
        <begin position="1168"/>
        <end position="1367"/>
    </location>
</feature>
<evidence type="ECO:0000256" key="5">
    <source>
        <dbReference type="ARBA" id="ARBA00022723"/>
    </source>
</evidence>
<dbReference type="FunFam" id="3.40.50.300:FF:000420">
    <property type="entry name" value="Endoribonuclease dicer-like 1"/>
    <property type="match status" value="1"/>
</dbReference>
<dbReference type="Gene3D" id="3.30.160.20">
    <property type="match status" value="1"/>
</dbReference>
<dbReference type="GO" id="GO:0003723">
    <property type="term" value="F:RNA binding"/>
    <property type="evidence" value="ECO:0007669"/>
    <property type="project" value="UniProtKB-UniRule"/>
</dbReference>
<dbReference type="CDD" id="cd00593">
    <property type="entry name" value="RIBOc"/>
    <property type="match status" value="2"/>
</dbReference>
<dbReference type="PROSITE" id="PS51194">
    <property type="entry name" value="HELICASE_CTER"/>
    <property type="match status" value="1"/>
</dbReference>
<dbReference type="InterPro" id="IPR036085">
    <property type="entry name" value="PAZ_dom_sf"/>
</dbReference>
<dbReference type="GO" id="GO:0030422">
    <property type="term" value="P:siRNA processing"/>
    <property type="evidence" value="ECO:0007669"/>
    <property type="project" value="TreeGrafter"/>
</dbReference>
<sequence length="1643" mass="185338">MSVQYNTSLWLNAKASSLITSGVWIPPANFISQLSVLWDHYVDIPINHDLEDEVIWTITESGEYSMKSAYSRLRNTRTKAFPRKLGYCRATGTMENELKWCCENFGDSDIVARTKKVKSKVSCYSSKLEDSAPNRSFNDEWDLDPEWTLPQPTQCKWLAPPPGFVMVNNVRGGIRAVAKEEKGKVLRACAENAHISSRATSSKECEARMSKLEAILDSKPKLPCLMLLQIFIIEDRTELETFVPSAAEIKRFYDRNFFEHNELKLKLKSLWLKFDSLLEKSQGSFASQYKGTDETFNALRKKLSKYHEKILHCLDNLGFICAYEAAKVCLETARDSNITEESELYRLSYVQCKHFLDEVLHIIEESLPHDHEELYKAGFDQSRAIKKGYMSPKLYEIIGIFLSFGNSKKVLCLIFVERIITAKVISRFISKLNYLSHLTVSYLTGGNASADALNPKMQKETLDLFRCGKVNMLFTTDVAEEGLDVPNCSCVIRFDLPKSTRSYVQSRGRARQTDSEYVLMIERGNIKQRDLLFEIFLSEYSVTDTTANRDPDACIPEISFADQETNVYMVESTGASVTADSSVSLIHKYCEKLPKDKYFIPKPIFTYSQSGVCHSCILILPPNAALQRIQGPMAKNVHLSKQLVCLEACRELHNLGVLDDHLLPNDDAENDVIGNTKNCVPGAGTTKKKELHNTITVRALSGTWGEKTDGITLNAYKLDFSCDQVDEFYSGFVLLIEAKLDDDAANTMVDLFLIPKKLVKSTVRPCREIQLDGDQLKKARQFQEFFFNGIFGKLFTGSKSSGTPREFLLKREDNSLWSSSNMYLLLPLESTLQTHEFCKIDWRGVNATASVVEYLWDYSLVVDKHSSTSSSETETNSSDTIHFANSCADRSALTDMVVYAIHTGKLYSILELVTDKYAQSSFEVESNGGVSEYSSYEEYFNKKYGIVLQRPEQPLLRLKQSHNPHNLLARPKSEGESNLAVEKPLQHVHMPPELLISINVPLSVIKSFYLLPSLMHRLESLMLANQLREEISYHPSNCHISSSLIYIRDSAFDPRRWVAPGQCSLHPAPCKCGVDSSEVPLENKFETEDIKVIVGKACDRGHRWMCSKTISDCVEALIGAYFVGGGLRSALAMMKWFGIDAEVEPDLVEKVISTAALRCYTPAANDELELLESKLHYKFSNKGLLLEAITHASGQELGINYCYQTFLEHAVKLLTQFYGDIPSHPVPPSPDIELTVEIDEILDSCLNVVGHVEFSIRWRLEFLGDSVLDILVTWYLFQNHTEIEPGELTDLRSACVMNENFAEAAIRHNLQDHLHHSSGLLLEQITEYKNAISDVHQRTKSLGKMKYPKALGDLVESIAGAILVDTKLHLDKVRQIFLPLLSPIVTPEKLELAPLRELNELCSHLGYFVKETLMPKGDMVHAELQLQLENCLLIGKGCERNKKAARGEAARQLLQDLEDRDILHSKHVSKRTKPLSELQNGPSFIKDLEQANDASAENISSKRKRADEGSLPVEPAADSILVKDHFEENHDLNPTPPVAIRIKMKKGGPRSSLYEVCRTMQWPMPTFSETERKSRVALEIGEGPDRRKGFNIFVSKISLHIPKYGPIVVTGDQRADKKSAQDSAALTLLYELGKRNKCEIKDV</sequence>
<evidence type="ECO:0000256" key="16">
    <source>
        <dbReference type="ARBA" id="ARBA00023242"/>
    </source>
</evidence>
<evidence type="ECO:0000256" key="7">
    <source>
        <dbReference type="ARBA" id="ARBA00022741"/>
    </source>
</evidence>
<comment type="cofactor">
    <cofactor evidence="1">
        <name>Mn(2+)</name>
        <dbReference type="ChEBI" id="CHEBI:29035"/>
    </cofactor>
</comment>
<evidence type="ECO:0000259" key="21">
    <source>
        <dbReference type="PROSITE" id="PS51194"/>
    </source>
</evidence>
<evidence type="ECO:0000256" key="9">
    <source>
        <dbReference type="ARBA" id="ARBA00022801"/>
    </source>
</evidence>
<feature type="domain" description="Dicer dsRNA-binding fold" evidence="22">
    <location>
        <begin position="582"/>
        <end position="672"/>
    </location>
</feature>
<evidence type="ECO:0000256" key="8">
    <source>
        <dbReference type="ARBA" id="ARBA00022759"/>
    </source>
</evidence>
<evidence type="ECO:0000259" key="22">
    <source>
        <dbReference type="PROSITE" id="PS51327"/>
    </source>
</evidence>
<dbReference type="FunFam" id="3.30.160.380:FF:000001">
    <property type="entry name" value="Endoribonuclease dicer-like 1"/>
    <property type="match status" value="1"/>
</dbReference>
<dbReference type="InterPro" id="IPR003100">
    <property type="entry name" value="PAZ_dom"/>
</dbReference>
<name>A0A7J7MMD2_9MAGN</name>
<dbReference type="OrthoDB" id="6513042at2759"/>
<dbReference type="CDD" id="cd18802">
    <property type="entry name" value="SF2_C_dicer"/>
    <property type="match status" value="1"/>
</dbReference>
<feature type="domain" description="PAZ" evidence="20">
    <location>
        <begin position="879"/>
        <end position="999"/>
    </location>
</feature>
<evidence type="ECO:0000259" key="20">
    <source>
        <dbReference type="PROSITE" id="PS50821"/>
    </source>
</evidence>
<comment type="caution">
    <text evidence="23">The sequence shown here is derived from an EMBL/GenBank/DDBJ whole genome shotgun (WGS) entry which is preliminary data.</text>
</comment>
<dbReference type="InterPro" id="IPR038248">
    <property type="entry name" value="Dicer_dimer_sf"/>
</dbReference>
<keyword evidence="11" id="KW-0067">ATP-binding</keyword>
<dbReference type="Gene3D" id="2.170.260.10">
    <property type="entry name" value="paz domain"/>
    <property type="match status" value="1"/>
</dbReference>
<evidence type="ECO:0000256" key="2">
    <source>
        <dbReference type="ARBA" id="ARBA00001946"/>
    </source>
</evidence>
<keyword evidence="8" id="KW-0255">Endonuclease</keyword>
<organism evidence="23 24">
    <name type="scientific">Kingdonia uniflora</name>
    <dbReference type="NCBI Taxonomy" id="39325"/>
    <lineage>
        <taxon>Eukaryota</taxon>
        <taxon>Viridiplantae</taxon>
        <taxon>Streptophyta</taxon>
        <taxon>Embryophyta</taxon>
        <taxon>Tracheophyta</taxon>
        <taxon>Spermatophyta</taxon>
        <taxon>Magnoliopsida</taxon>
        <taxon>Ranunculales</taxon>
        <taxon>Circaeasteraceae</taxon>
        <taxon>Kingdonia</taxon>
    </lineage>
</organism>
<dbReference type="SMART" id="SM00490">
    <property type="entry name" value="HELICc"/>
    <property type="match status" value="1"/>
</dbReference>
<dbReference type="Proteomes" id="UP000541444">
    <property type="component" value="Unassembled WGS sequence"/>
</dbReference>
<gene>
    <name evidence="23" type="ORF">GIB67_007464</name>
</gene>
<keyword evidence="16" id="KW-0539">Nucleus</keyword>
<dbReference type="InterPro" id="IPR027417">
    <property type="entry name" value="P-loop_NTPase"/>
</dbReference>
<dbReference type="GO" id="GO:0046872">
    <property type="term" value="F:metal ion binding"/>
    <property type="evidence" value="ECO:0007669"/>
    <property type="project" value="UniProtKB-KW"/>
</dbReference>
<keyword evidence="14" id="KW-0943">RNA-mediated gene silencing</keyword>
<dbReference type="SUPFAM" id="SSF101690">
    <property type="entry name" value="PAZ domain"/>
    <property type="match status" value="1"/>
</dbReference>
<dbReference type="InterPro" id="IPR036389">
    <property type="entry name" value="RNase_III_sf"/>
</dbReference>
<dbReference type="SMART" id="SM00949">
    <property type="entry name" value="PAZ"/>
    <property type="match status" value="1"/>
</dbReference>
<evidence type="ECO:0000256" key="6">
    <source>
        <dbReference type="ARBA" id="ARBA00022737"/>
    </source>
</evidence>
<evidence type="ECO:0000256" key="1">
    <source>
        <dbReference type="ARBA" id="ARBA00001936"/>
    </source>
</evidence>
<keyword evidence="12" id="KW-0460">Magnesium</keyword>
<comment type="subcellular location">
    <subcellularLocation>
        <location evidence="3">Nucleus</location>
    </subcellularLocation>
</comment>
<protein>
    <recommendedName>
        <fullName evidence="25">Dicer-like 3</fullName>
    </recommendedName>
</protein>
<comment type="similarity">
    <text evidence="17">Belongs to the helicase family. Dicer subfamily.</text>
</comment>
<keyword evidence="4" id="KW-0540">Nuclease</keyword>
<dbReference type="PROSITE" id="PS50142">
    <property type="entry name" value="RNASE_3_2"/>
    <property type="match status" value="1"/>
</dbReference>
<dbReference type="GO" id="GO:0004525">
    <property type="term" value="F:ribonuclease III activity"/>
    <property type="evidence" value="ECO:0007669"/>
    <property type="project" value="InterPro"/>
</dbReference>
<dbReference type="PROSITE" id="PS50821">
    <property type="entry name" value="PAZ"/>
    <property type="match status" value="1"/>
</dbReference>
<feature type="domain" description="Helicase C-terminal" evidence="21">
    <location>
        <begin position="403"/>
        <end position="552"/>
    </location>
</feature>
<evidence type="ECO:0000256" key="10">
    <source>
        <dbReference type="ARBA" id="ARBA00022806"/>
    </source>
</evidence>
<evidence type="ECO:0000313" key="23">
    <source>
        <dbReference type="EMBL" id="KAF6156089.1"/>
    </source>
</evidence>
<evidence type="ECO:0000256" key="14">
    <source>
        <dbReference type="ARBA" id="ARBA00023158"/>
    </source>
</evidence>
<keyword evidence="5" id="KW-0479">Metal-binding</keyword>
<keyword evidence="10" id="KW-0347">Helicase</keyword>
<keyword evidence="9" id="KW-0378">Hydrolase</keyword>
<evidence type="ECO:0008006" key="25">
    <source>
        <dbReference type="Google" id="ProtNLM"/>
    </source>
</evidence>
<keyword evidence="6" id="KW-0677">Repeat</keyword>
<dbReference type="Pfam" id="PF02170">
    <property type="entry name" value="PAZ"/>
    <property type="match status" value="1"/>
</dbReference>
<dbReference type="PANTHER" id="PTHR14950">
    <property type="entry name" value="DICER-RELATED"/>
    <property type="match status" value="1"/>
</dbReference>
<dbReference type="PROSITE" id="PS51327">
    <property type="entry name" value="DICER_DSRBF"/>
    <property type="match status" value="1"/>
</dbReference>
<keyword evidence="24" id="KW-1185">Reference proteome</keyword>
<dbReference type="Gene3D" id="1.10.1520.10">
    <property type="entry name" value="Ribonuclease III domain"/>
    <property type="match status" value="2"/>
</dbReference>
<dbReference type="GO" id="GO:0005634">
    <property type="term" value="C:nucleus"/>
    <property type="evidence" value="ECO:0007669"/>
    <property type="project" value="UniProtKB-SubCell"/>
</dbReference>
<dbReference type="GO" id="GO:0005524">
    <property type="term" value="F:ATP binding"/>
    <property type="evidence" value="ECO:0007669"/>
    <property type="project" value="UniProtKB-KW"/>
</dbReference>
<dbReference type="SMART" id="SM00535">
    <property type="entry name" value="RIBOc"/>
    <property type="match status" value="1"/>
</dbReference>
<dbReference type="Pfam" id="PF03368">
    <property type="entry name" value="Dicer_dimer"/>
    <property type="match status" value="1"/>
</dbReference>
<comment type="cofactor">
    <cofactor evidence="2">
        <name>Mg(2+)</name>
        <dbReference type="ChEBI" id="CHEBI:18420"/>
    </cofactor>
</comment>
<dbReference type="InterPro" id="IPR001650">
    <property type="entry name" value="Helicase_C-like"/>
</dbReference>
<evidence type="ECO:0000259" key="19">
    <source>
        <dbReference type="PROSITE" id="PS50142"/>
    </source>
</evidence>
<keyword evidence="15" id="KW-0464">Manganese</keyword>
<dbReference type="EMBL" id="JACGCM010001378">
    <property type="protein sequence ID" value="KAF6156089.1"/>
    <property type="molecule type" value="Genomic_DNA"/>
</dbReference>
<dbReference type="Gene3D" id="3.40.50.300">
    <property type="entry name" value="P-loop containing nucleotide triphosphate hydrolases"/>
    <property type="match status" value="1"/>
</dbReference>
<reference evidence="23 24" key="1">
    <citation type="journal article" date="2020" name="IScience">
        <title>Genome Sequencing of the Endangered Kingdonia uniflora (Circaeasteraceae, Ranunculales) Reveals Potential Mechanisms of Evolutionary Specialization.</title>
        <authorList>
            <person name="Sun Y."/>
            <person name="Deng T."/>
            <person name="Zhang A."/>
            <person name="Moore M.J."/>
            <person name="Landis J.B."/>
            <person name="Lin N."/>
            <person name="Zhang H."/>
            <person name="Zhang X."/>
            <person name="Huang J."/>
            <person name="Zhang X."/>
            <person name="Sun H."/>
            <person name="Wang H."/>
        </authorList>
    </citation>
    <scope>NUCLEOTIDE SEQUENCE [LARGE SCALE GENOMIC DNA]</scope>
    <source>
        <strain evidence="23">TB1705</strain>
        <tissue evidence="23">Leaf</tissue>
    </source>
</reference>
<dbReference type="InterPro" id="IPR000999">
    <property type="entry name" value="RNase_III_dom"/>
</dbReference>
<evidence type="ECO:0000256" key="3">
    <source>
        <dbReference type="ARBA" id="ARBA00004123"/>
    </source>
</evidence>
<keyword evidence="13 18" id="KW-0694">RNA-binding</keyword>
<evidence type="ECO:0000256" key="12">
    <source>
        <dbReference type="ARBA" id="ARBA00022842"/>
    </source>
</evidence>
<evidence type="ECO:0000256" key="11">
    <source>
        <dbReference type="ARBA" id="ARBA00022840"/>
    </source>
</evidence>
<dbReference type="Pfam" id="PF00636">
    <property type="entry name" value="Ribonuclease_3"/>
    <property type="match status" value="1"/>
</dbReference>
<dbReference type="Gene3D" id="3.30.160.380">
    <property type="entry name" value="Dicer dimerisation domain"/>
    <property type="match status" value="1"/>
</dbReference>
<evidence type="ECO:0000256" key="4">
    <source>
        <dbReference type="ARBA" id="ARBA00022722"/>
    </source>
</evidence>
<evidence type="ECO:0000256" key="15">
    <source>
        <dbReference type="ARBA" id="ARBA00023211"/>
    </source>
</evidence>
<evidence type="ECO:0000256" key="18">
    <source>
        <dbReference type="PROSITE-ProRule" id="PRU00657"/>
    </source>
</evidence>
<proteinExistence type="inferred from homology"/>
<dbReference type="FunFam" id="1.10.1520.10:FF:000004">
    <property type="entry name" value="Endoribonuclease dicer-like 1"/>
    <property type="match status" value="1"/>
</dbReference>
<dbReference type="GO" id="GO:0005737">
    <property type="term" value="C:cytoplasm"/>
    <property type="evidence" value="ECO:0007669"/>
    <property type="project" value="TreeGrafter"/>
</dbReference>